<feature type="domain" description="Endoribonuclease YicC-like N-terminal" evidence="6">
    <location>
        <begin position="2"/>
        <end position="156"/>
    </location>
</feature>
<protein>
    <submittedName>
        <fullName evidence="8">YicC family protein</fullName>
    </submittedName>
</protein>
<keyword evidence="9" id="KW-1185">Reference proteome</keyword>
<evidence type="ECO:0000313" key="8">
    <source>
        <dbReference type="EMBL" id="MBC5727269.1"/>
    </source>
</evidence>
<dbReference type="InterPro" id="IPR013551">
    <property type="entry name" value="YicC-like_C"/>
</dbReference>
<evidence type="ECO:0000256" key="4">
    <source>
        <dbReference type="ARBA" id="ARBA00022801"/>
    </source>
</evidence>
<dbReference type="PANTHER" id="PTHR30636:SF3">
    <property type="entry name" value="UPF0701 PROTEIN YICC"/>
    <property type="match status" value="1"/>
</dbReference>
<comment type="caution">
    <text evidence="8">The sequence shown here is derived from an EMBL/GenBank/DDBJ whole genome shotgun (WGS) entry which is preliminary data.</text>
</comment>
<evidence type="ECO:0000259" key="6">
    <source>
        <dbReference type="Pfam" id="PF03755"/>
    </source>
</evidence>
<dbReference type="Pfam" id="PF08340">
    <property type="entry name" value="YicC-like_C"/>
    <property type="match status" value="1"/>
</dbReference>
<sequence length="294" mass="33191">MIKSMTGFGRCRTVLHGREISVEIKSVNHRFFEFSCRTPKGYGFLDDKLKALVNSRVSRGKIDMFVTVGAAEDTPAEVKINHSLVSGYINAMKEISETYGIENDVTVTAISRFPDVYTVSKAPENEEEITADVLEAANTAIDGFIAMREAEGEKMKADILGRAEVILATVDEIDERSPQTVKEYEERLLDRINRTLQDYNINIDEQRVLTEVAVFADKVAVAEETVRLRSHFAQLSKIMESQTPIGREIDFIIQEMNREANTIGSKVQDAEIAHKVVKIKSEIEKMREQIQNIE</sequence>
<reference evidence="8 9" key="1">
    <citation type="submission" date="2020-08" db="EMBL/GenBank/DDBJ databases">
        <title>Genome public.</title>
        <authorList>
            <person name="Liu C."/>
            <person name="Sun Q."/>
        </authorList>
    </citation>
    <scope>NUCLEOTIDE SEQUENCE [LARGE SCALE GENOMIC DNA]</scope>
    <source>
        <strain evidence="8 9">NSJ-71</strain>
    </source>
</reference>
<proteinExistence type="inferred from homology"/>
<dbReference type="EMBL" id="JACOPS010000001">
    <property type="protein sequence ID" value="MBC5727269.1"/>
    <property type="molecule type" value="Genomic_DNA"/>
</dbReference>
<feature type="domain" description="Endoribonuclease YicC-like C-terminal" evidence="7">
    <location>
        <begin position="173"/>
        <end position="294"/>
    </location>
</feature>
<evidence type="ECO:0000256" key="1">
    <source>
        <dbReference type="ARBA" id="ARBA00001968"/>
    </source>
</evidence>
<accession>A0ABR7HIC6</accession>
<evidence type="ECO:0000256" key="2">
    <source>
        <dbReference type="ARBA" id="ARBA00022722"/>
    </source>
</evidence>
<evidence type="ECO:0000313" key="9">
    <source>
        <dbReference type="Proteomes" id="UP000636755"/>
    </source>
</evidence>
<dbReference type="RefSeq" id="WP_022235460.1">
    <property type="nucleotide sequence ID" value="NZ_JACOPS010000001.1"/>
</dbReference>
<keyword evidence="2" id="KW-0540">Nuclease</keyword>
<gene>
    <name evidence="8" type="ORF">H8R91_01735</name>
</gene>
<dbReference type="InterPro" id="IPR005229">
    <property type="entry name" value="YicC/YloC-like"/>
</dbReference>
<dbReference type="PANTHER" id="PTHR30636">
    <property type="entry name" value="UPF0701 PROTEIN YICC"/>
    <property type="match status" value="1"/>
</dbReference>
<evidence type="ECO:0000259" key="7">
    <source>
        <dbReference type="Pfam" id="PF08340"/>
    </source>
</evidence>
<name>A0ABR7HIC6_9FIRM</name>
<dbReference type="Proteomes" id="UP000636755">
    <property type="component" value="Unassembled WGS sequence"/>
</dbReference>
<dbReference type="NCBIfam" id="TIGR00255">
    <property type="entry name" value="YicC/YloC family endoribonuclease"/>
    <property type="match status" value="1"/>
</dbReference>
<keyword evidence="4" id="KW-0378">Hydrolase</keyword>
<dbReference type="Pfam" id="PF03755">
    <property type="entry name" value="YicC-like_N"/>
    <property type="match status" value="1"/>
</dbReference>
<organism evidence="8 9">
    <name type="scientific">Ruminococcus intestinalis</name>
    <dbReference type="NCBI Taxonomy" id="2763066"/>
    <lineage>
        <taxon>Bacteria</taxon>
        <taxon>Bacillati</taxon>
        <taxon>Bacillota</taxon>
        <taxon>Clostridia</taxon>
        <taxon>Eubacteriales</taxon>
        <taxon>Oscillospiraceae</taxon>
        <taxon>Ruminococcus</taxon>
    </lineage>
</organism>
<comment type="similarity">
    <text evidence="5">Belongs to the YicC/YloC family.</text>
</comment>
<evidence type="ECO:0000256" key="3">
    <source>
        <dbReference type="ARBA" id="ARBA00022759"/>
    </source>
</evidence>
<keyword evidence="3" id="KW-0255">Endonuclease</keyword>
<dbReference type="InterPro" id="IPR013527">
    <property type="entry name" value="YicC-like_N"/>
</dbReference>
<evidence type="ECO:0000256" key="5">
    <source>
        <dbReference type="ARBA" id="ARBA00035648"/>
    </source>
</evidence>
<comment type="cofactor">
    <cofactor evidence="1">
        <name>a divalent metal cation</name>
        <dbReference type="ChEBI" id="CHEBI:60240"/>
    </cofactor>
</comment>